<keyword evidence="1" id="KW-0812">Transmembrane</keyword>
<feature type="transmembrane region" description="Helical" evidence="1">
    <location>
        <begin position="93"/>
        <end position="113"/>
    </location>
</feature>
<evidence type="ECO:0000256" key="1">
    <source>
        <dbReference type="SAM" id="Phobius"/>
    </source>
</evidence>
<keyword evidence="1" id="KW-0472">Membrane</keyword>
<organism evidence="2 3">
    <name type="scientific">Streptococcus porcinus</name>
    <dbReference type="NCBI Taxonomy" id="1340"/>
    <lineage>
        <taxon>Bacteria</taxon>
        <taxon>Bacillati</taxon>
        <taxon>Bacillota</taxon>
        <taxon>Bacilli</taxon>
        <taxon>Lactobacillales</taxon>
        <taxon>Streptococcaceae</taxon>
        <taxon>Streptococcus</taxon>
    </lineage>
</organism>
<dbReference type="RefSeq" id="WP_138081353.1">
    <property type="nucleotide sequence ID" value="NZ_JACEGE010000030.1"/>
</dbReference>
<dbReference type="Proteomes" id="UP000524462">
    <property type="component" value="Unassembled WGS sequence"/>
</dbReference>
<feature type="transmembrane region" description="Helical" evidence="1">
    <location>
        <begin position="125"/>
        <end position="151"/>
    </location>
</feature>
<accession>A0A4V6Z3Z2</accession>
<proteinExistence type="predicted"/>
<evidence type="ECO:0000313" key="3">
    <source>
        <dbReference type="Proteomes" id="UP000524462"/>
    </source>
</evidence>
<sequence length="214" mass="24840">MKEKFSLVSTFIWLLSASVLVTIYLAWLAYPLEVDYLKISQAVYMTKKSILYNFNGLMQYLTNPLVKELHFASFTASKAGLAHFADVKGLFQIAQALFLLTSIPALLFLSQTIKHKSLGLFRQYLLMAILLPFAIAIMAVLFGFDQFFIFFHKLLFAGKDNWVFDPLTDPIIWILPETFFMHCFILFLTTYEVFLLGLYWVSRRRVPTNRKQAF</sequence>
<dbReference type="EMBL" id="JACEGE010000030">
    <property type="protein sequence ID" value="MBA2796734.1"/>
    <property type="molecule type" value="Genomic_DNA"/>
</dbReference>
<dbReference type="InterPro" id="IPR010178">
    <property type="entry name" value="Lit"/>
</dbReference>
<dbReference type="NCBIfam" id="TIGR01906">
    <property type="entry name" value="integ_TIGR01906"/>
    <property type="match status" value="1"/>
</dbReference>
<name>A0A4V6Z3Z2_STRPO</name>
<comment type="caution">
    <text evidence="2">The sequence shown here is derived from an EMBL/GenBank/DDBJ whole genome shotgun (WGS) entry which is preliminary data.</text>
</comment>
<evidence type="ECO:0000313" key="2">
    <source>
        <dbReference type="EMBL" id="MBA2796734.1"/>
    </source>
</evidence>
<gene>
    <name evidence="2" type="ORF">H1B29_09630</name>
</gene>
<dbReference type="Pfam" id="PF07314">
    <property type="entry name" value="Lit"/>
    <property type="match status" value="1"/>
</dbReference>
<feature type="transmembrane region" description="Helical" evidence="1">
    <location>
        <begin position="7"/>
        <end position="30"/>
    </location>
</feature>
<reference evidence="2 3" key="1">
    <citation type="submission" date="2020-07" db="EMBL/GenBank/DDBJ databases">
        <title>Molecular and genomic characterization of Streptococcus porcinus isolated from diseased swine in Brazil.</title>
        <authorList>
            <person name="Moreno L.Z."/>
            <person name="Matajira C.E.C."/>
            <person name="Poor A.P."/>
            <person name="Dutra M.C."/>
            <person name="Moreno A.M."/>
        </authorList>
    </citation>
    <scope>NUCLEOTIDE SEQUENCE [LARGE SCALE GENOMIC DNA]</scope>
    <source>
        <strain evidence="2 3">SP0816-2</strain>
    </source>
</reference>
<feature type="transmembrane region" description="Helical" evidence="1">
    <location>
        <begin position="171"/>
        <end position="201"/>
    </location>
</feature>
<keyword evidence="1" id="KW-1133">Transmembrane helix</keyword>
<dbReference type="AlphaFoldDB" id="A0A4V6Z3Z2"/>
<protein>
    <submittedName>
        <fullName evidence="2">TIGR01906 family membrane protein</fullName>
    </submittedName>
</protein>